<dbReference type="EMBL" id="JAWNGG020000003">
    <property type="protein sequence ID" value="KAK9310424.1"/>
    <property type="molecule type" value="Genomic_DNA"/>
</dbReference>
<keyword evidence="1" id="KW-0732">Signal</keyword>
<comment type="caution">
    <text evidence="2">The sequence shown here is derived from an EMBL/GenBank/DDBJ whole genome shotgun (WGS) entry which is preliminary data.</text>
</comment>
<dbReference type="PANTHER" id="PTHR21163">
    <property type="entry name" value="PROTEIN G12"/>
    <property type="match status" value="1"/>
</dbReference>
<evidence type="ECO:0000313" key="3">
    <source>
        <dbReference type="Proteomes" id="UP001432146"/>
    </source>
</evidence>
<accession>A0AAW1AN40</accession>
<dbReference type="InterPro" id="IPR010629">
    <property type="entry name" value="Ins_allergen"/>
</dbReference>
<organism evidence="2 3">
    <name type="scientific">Tetragonisca angustula</name>
    <dbReference type="NCBI Taxonomy" id="166442"/>
    <lineage>
        <taxon>Eukaryota</taxon>
        <taxon>Metazoa</taxon>
        <taxon>Ecdysozoa</taxon>
        <taxon>Arthropoda</taxon>
        <taxon>Hexapoda</taxon>
        <taxon>Insecta</taxon>
        <taxon>Pterygota</taxon>
        <taxon>Neoptera</taxon>
        <taxon>Endopterygota</taxon>
        <taxon>Hymenoptera</taxon>
        <taxon>Apocrita</taxon>
        <taxon>Aculeata</taxon>
        <taxon>Apoidea</taxon>
        <taxon>Anthophila</taxon>
        <taxon>Apidae</taxon>
        <taxon>Tetragonisca</taxon>
    </lineage>
</organism>
<protein>
    <recommendedName>
        <fullName evidence="4">Protein G12</fullName>
    </recommendedName>
</protein>
<dbReference type="Pfam" id="PF06757">
    <property type="entry name" value="Ins_allergen_rp"/>
    <property type="match status" value="1"/>
</dbReference>
<evidence type="ECO:0008006" key="4">
    <source>
        <dbReference type="Google" id="ProtNLM"/>
    </source>
</evidence>
<evidence type="ECO:0000256" key="1">
    <source>
        <dbReference type="SAM" id="SignalP"/>
    </source>
</evidence>
<proteinExistence type="predicted"/>
<name>A0AAW1AN40_9HYME</name>
<feature type="signal peptide" evidence="1">
    <location>
        <begin position="1"/>
        <end position="19"/>
    </location>
</feature>
<evidence type="ECO:0000313" key="2">
    <source>
        <dbReference type="EMBL" id="KAK9310424.1"/>
    </source>
</evidence>
<dbReference type="Proteomes" id="UP001432146">
    <property type="component" value="Unassembled WGS sequence"/>
</dbReference>
<gene>
    <name evidence="2" type="ORF">QLX08_000188</name>
</gene>
<keyword evidence="3" id="KW-1185">Reference proteome</keyword>
<reference evidence="2 3" key="1">
    <citation type="submission" date="2024-05" db="EMBL/GenBank/DDBJ databases">
        <title>The nuclear and mitochondrial genome assemblies of Tetragonisca angustula (Apidae: Meliponini), a tiny yet remarkable pollinator in the Neotropics.</title>
        <authorList>
            <person name="Ferrari R."/>
            <person name="Ricardo P.C."/>
            <person name="Dias F.C."/>
            <person name="Araujo N.S."/>
            <person name="Soares D.O."/>
            <person name="Zhou Q.-S."/>
            <person name="Zhu C.-D."/>
            <person name="Coutinho L."/>
            <person name="Airas M.C."/>
            <person name="Batista T.M."/>
        </authorList>
    </citation>
    <scope>NUCLEOTIDE SEQUENCE [LARGE SCALE GENOMIC DNA]</scope>
    <source>
        <strain evidence="2">ASF017062</strain>
        <tissue evidence="2">Abdomen</tissue>
    </source>
</reference>
<dbReference type="PANTHER" id="PTHR21163:SF1">
    <property type="entry name" value="PROTEIN G12"/>
    <property type="match status" value="1"/>
</dbReference>
<feature type="chain" id="PRO_5043441239" description="Protein G12" evidence="1">
    <location>
        <begin position="20"/>
        <end position="217"/>
    </location>
</feature>
<dbReference type="AlphaFoldDB" id="A0AAW1AN40"/>
<sequence>MMKFVAILAVLAFASPLNAYTVPRTGNGALADQLQDFVNIVPYDDMVALLHEYVQHDPEMQQLVSYLQTNEFRNLVSGLEHIPQFVELLNNLQRAGLDAYFMMNQINDYLHLGRLSPPGFRLTRTTRGIRGFLDQIEAMLPVKQLEALYREKLNSSTVFAQFIRFLGSPTTQTIVDTMCANTVLNNFLLKLKGYGVRLEVAREFLQNELGLHVSCVV</sequence>